<name>A0ABS6SHP1_9SPHN</name>
<protein>
    <submittedName>
        <fullName evidence="2">GNAT family N-acetyltransferase</fullName>
    </submittedName>
</protein>
<dbReference type="InterPro" id="IPR000182">
    <property type="entry name" value="GNAT_dom"/>
</dbReference>
<dbReference type="Pfam" id="PF00583">
    <property type="entry name" value="Acetyltransf_1"/>
    <property type="match status" value="1"/>
</dbReference>
<gene>
    <name evidence="2" type="ORF">KCG44_13320</name>
</gene>
<evidence type="ECO:0000313" key="3">
    <source>
        <dbReference type="Proteomes" id="UP000722336"/>
    </source>
</evidence>
<evidence type="ECO:0000313" key="2">
    <source>
        <dbReference type="EMBL" id="MBV7257760.1"/>
    </source>
</evidence>
<dbReference type="CDD" id="cd04301">
    <property type="entry name" value="NAT_SF"/>
    <property type="match status" value="1"/>
</dbReference>
<keyword evidence="3" id="KW-1185">Reference proteome</keyword>
<dbReference type="PROSITE" id="PS51186">
    <property type="entry name" value="GNAT"/>
    <property type="match status" value="1"/>
</dbReference>
<evidence type="ECO:0000259" key="1">
    <source>
        <dbReference type="PROSITE" id="PS51186"/>
    </source>
</evidence>
<organism evidence="2 3">
    <name type="scientific">Pacificimonas pallii</name>
    <dbReference type="NCBI Taxonomy" id="2827236"/>
    <lineage>
        <taxon>Bacteria</taxon>
        <taxon>Pseudomonadati</taxon>
        <taxon>Pseudomonadota</taxon>
        <taxon>Alphaproteobacteria</taxon>
        <taxon>Sphingomonadales</taxon>
        <taxon>Sphingosinicellaceae</taxon>
        <taxon>Pacificimonas</taxon>
    </lineage>
</organism>
<proteinExistence type="predicted"/>
<reference evidence="2 3" key="1">
    <citation type="submission" date="2021-04" db="EMBL/GenBank/DDBJ databases">
        <authorList>
            <person name="Pira H."/>
            <person name="Risdian C."/>
            <person name="Wink J."/>
        </authorList>
    </citation>
    <scope>NUCLEOTIDE SEQUENCE [LARGE SCALE GENOMIC DNA]</scope>
    <source>
        <strain evidence="2 3">WHA3</strain>
    </source>
</reference>
<sequence length="157" mass="17485">MTPATDTQTTIVRPYVTSDRRDCFSLFDGNVPRFFSAAERADFADFLDQEAGAWSYQVIERSNRVIACGGHSVDAQGQTAYLCWGMVARELQGTGLGNILTNARLRAAQTTPGVTQVRLDTSQHTQGFYRRFGFTVEKIVPDGYGPGLDRWDMLLCF</sequence>
<dbReference type="EMBL" id="JAGSPA010000005">
    <property type="protein sequence ID" value="MBV7257760.1"/>
    <property type="molecule type" value="Genomic_DNA"/>
</dbReference>
<dbReference type="Proteomes" id="UP000722336">
    <property type="component" value="Unassembled WGS sequence"/>
</dbReference>
<comment type="caution">
    <text evidence="2">The sequence shown here is derived from an EMBL/GenBank/DDBJ whole genome shotgun (WGS) entry which is preliminary data.</text>
</comment>
<dbReference type="RefSeq" id="WP_218446610.1">
    <property type="nucleotide sequence ID" value="NZ_JAGSPA010000005.1"/>
</dbReference>
<feature type="domain" description="N-acetyltransferase" evidence="1">
    <location>
        <begin position="10"/>
        <end position="155"/>
    </location>
</feature>
<accession>A0ABS6SHP1</accession>